<comment type="caution">
    <text evidence="1">The sequence shown here is derived from an EMBL/GenBank/DDBJ whole genome shotgun (WGS) entry which is preliminary data.</text>
</comment>
<proteinExistence type="predicted"/>
<dbReference type="RefSeq" id="WP_161157988.1">
    <property type="nucleotide sequence ID" value="NZ_WEKT01000058.1"/>
</dbReference>
<gene>
    <name evidence="1" type="ORF">F9817_20205</name>
</gene>
<keyword evidence="2" id="KW-1185">Reference proteome</keyword>
<sequence length="99" mass="11517">MIAVQRDYTLQDAKHFHAHIEVKVCGTIEVDISETDDHFTADLDHVEFKQMGDKTKVIVITEEDHKKWQLILDRRDAAQLHNDVDNAVEEFEILMNDLS</sequence>
<organism evidence="1 2">
    <name type="scientific">Vibrio eleionomae</name>
    <dbReference type="NCBI Taxonomy" id="2653505"/>
    <lineage>
        <taxon>Bacteria</taxon>
        <taxon>Pseudomonadati</taxon>
        <taxon>Pseudomonadota</taxon>
        <taxon>Gammaproteobacteria</taxon>
        <taxon>Vibrionales</taxon>
        <taxon>Vibrionaceae</taxon>
        <taxon>Vibrio</taxon>
    </lineage>
</organism>
<reference evidence="1 2" key="1">
    <citation type="submission" date="2019-10" db="EMBL/GenBank/DDBJ databases">
        <title>Vibrio sp. nov. isolated from a shrimp pond.</title>
        <authorList>
            <person name="Gomez-Gil B."/>
            <person name="Enciso-Ibarra J."/>
            <person name="Enciso-Ibarra K."/>
            <person name="Bolan-Mejia C."/>
        </authorList>
    </citation>
    <scope>NUCLEOTIDE SEQUENCE [LARGE SCALE GENOMIC DNA]</scope>
    <source>
        <strain evidence="1 2">CAIM 722</strain>
    </source>
</reference>
<name>A0A7X4LP02_9VIBR</name>
<evidence type="ECO:0000313" key="1">
    <source>
        <dbReference type="EMBL" id="MZI95505.1"/>
    </source>
</evidence>
<dbReference type="Proteomes" id="UP000462621">
    <property type="component" value="Unassembled WGS sequence"/>
</dbReference>
<protein>
    <submittedName>
        <fullName evidence="1">Uncharacterized protein</fullName>
    </submittedName>
</protein>
<dbReference type="AlphaFoldDB" id="A0A7X4LP02"/>
<accession>A0A7X4LP02</accession>
<evidence type="ECO:0000313" key="2">
    <source>
        <dbReference type="Proteomes" id="UP000462621"/>
    </source>
</evidence>
<dbReference type="EMBL" id="WEKT01000058">
    <property type="protein sequence ID" value="MZI95505.1"/>
    <property type="molecule type" value="Genomic_DNA"/>
</dbReference>